<accession>A0A645E272</accession>
<feature type="transmembrane region" description="Helical" evidence="6">
    <location>
        <begin position="35"/>
        <end position="60"/>
    </location>
</feature>
<evidence type="ECO:0000256" key="2">
    <source>
        <dbReference type="ARBA" id="ARBA00022475"/>
    </source>
</evidence>
<dbReference type="PANTHER" id="PTHR30482">
    <property type="entry name" value="HIGH-AFFINITY BRANCHED-CHAIN AMINO ACID TRANSPORT SYSTEM PERMEASE"/>
    <property type="match status" value="1"/>
</dbReference>
<keyword evidence="2" id="KW-1003">Cell membrane</keyword>
<dbReference type="PANTHER" id="PTHR30482:SF17">
    <property type="entry name" value="ABC TRANSPORTER ATP-BINDING PROTEIN"/>
    <property type="match status" value="1"/>
</dbReference>
<evidence type="ECO:0000313" key="7">
    <source>
        <dbReference type="EMBL" id="MPM95488.1"/>
    </source>
</evidence>
<dbReference type="Pfam" id="PF02653">
    <property type="entry name" value="BPD_transp_2"/>
    <property type="match status" value="1"/>
</dbReference>
<organism evidence="7">
    <name type="scientific">bioreactor metagenome</name>
    <dbReference type="NCBI Taxonomy" id="1076179"/>
    <lineage>
        <taxon>unclassified sequences</taxon>
        <taxon>metagenomes</taxon>
        <taxon>ecological metagenomes</taxon>
    </lineage>
</organism>
<evidence type="ECO:0000256" key="5">
    <source>
        <dbReference type="ARBA" id="ARBA00023136"/>
    </source>
</evidence>
<comment type="subcellular location">
    <subcellularLocation>
        <location evidence="1">Cell membrane</location>
        <topology evidence="1">Multi-pass membrane protein</topology>
    </subcellularLocation>
</comment>
<reference evidence="7" key="1">
    <citation type="submission" date="2019-08" db="EMBL/GenBank/DDBJ databases">
        <authorList>
            <person name="Kucharzyk K."/>
            <person name="Murdoch R.W."/>
            <person name="Higgins S."/>
            <person name="Loffler F."/>
        </authorList>
    </citation>
    <scope>NUCLEOTIDE SEQUENCE</scope>
</reference>
<evidence type="ECO:0000256" key="1">
    <source>
        <dbReference type="ARBA" id="ARBA00004651"/>
    </source>
</evidence>
<keyword evidence="5 6" id="KW-0472">Membrane</keyword>
<dbReference type="EMBL" id="VSSQ01041973">
    <property type="protein sequence ID" value="MPM95488.1"/>
    <property type="molecule type" value="Genomic_DNA"/>
</dbReference>
<dbReference type="GO" id="GO:0005886">
    <property type="term" value="C:plasma membrane"/>
    <property type="evidence" value="ECO:0007669"/>
    <property type="project" value="UniProtKB-SubCell"/>
</dbReference>
<protein>
    <recommendedName>
        <fullName evidence="8">High-affinity branched-chain amino acid transport system permease protein LivH</fullName>
    </recommendedName>
</protein>
<feature type="transmembrane region" description="Helical" evidence="6">
    <location>
        <begin position="72"/>
        <end position="93"/>
    </location>
</feature>
<keyword evidence="4 6" id="KW-1133">Transmembrane helix</keyword>
<evidence type="ECO:0000256" key="3">
    <source>
        <dbReference type="ARBA" id="ARBA00022692"/>
    </source>
</evidence>
<proteinExistence type="predicted"/>
<comment type="caution">
    <text evidence="7">The sequence shown here is derived from an EMBL/GenBank/DDBJ whole genome shotgun (WGS) entry which is preliminary data.</text>
</comment>
<evidence type="ECO:0000256" key="4">
    <source>
        <dbReference type="ARBA" id="ARBA00022989"/>
    </source>
</evidence>
<name>A0A645E272_9ZZZZ</name>
<dbReference type="AlphaFoldDB" id="A0A645E272"/>
<gene>
    <name evidence="7" type="ORF">SDC9_142642</name>
</gene>
<dbReference type="InterPro" id="IPR001851">
    <property type="entry name" value="ABC_transp_permease"/>
</dbReference>
<evidence type="ECO:0000256" key="6">
    <source>
        <dbReference type="SAM" id="Phobius"/>
    </source>
</evidence>
<dbReference type="InterPro" id="IPR043428">
    <property type="entry name" value="LivM-like"/>
</dbReference>
<evidence type="ECO:0008006" key="8">
    <source>
        <dbReference type="Google" id="ProtNLM"/>
    </source>
</evidence>
<dbReference type="GO" id="GO:0015658">
    <property type="term" value="F:branched-chain amino acid transmembrane transporter activity"/>
    <property type="evidence" value="ECO:0007669"/>
    <property type="project" value="InterPro"/>
</dbReference>
<sequence>MIAGGFAGLAGVLFVFSKGSIAPDALSITKSVDGLVMVLLGGVQTLAGPVVGAAAFTWLHDTVARNTDYWRALLGVIMLVLVLLFPQGIAGFAQAQLARFTRKAEVQA</sequence>
<keyword evidence="3 6" id="KW-0812">Transmembrane</keyword>